<organism evidence="2 3">
    <name type="scientific">Actinacidiphila polyblastidii</name>
    <dbReference type="NCBI Taxonomy" id="3110430"/>
    <lineage>
        <taxon>Bacteria</taxon>
        <taxon>Bacillati</taxon>
        <taxon>Actinomycetota</taxon>
        <taxon>Actinomycetes</taxon>
        <taxon>Kitasatosporales</taxon>
        <taxon>Streptomycetaceae</taxon>
        <taxon>Actinacidiphila</taxon>
    </lineage>
</organism>
<gene>
    <name evidence="2" type="ORF">V2S66_31570</name>
</gene>
<dbReference type="Proteomes" id="UP001344658">
    <property type="component" value="Unassembled WGS sequence"/>
</dbReference>
<proteinExistence type="predicted"/>
<evidence type="ECO:0000313" key="3">
    <source>
        <dbReference type="Proteomes" id="UP001344658"/>
    </source>
</evidence>
<reference evidence="2 3" key="1">
    <citation type="submission" date="2023-12" db="EMBL/GenBank/DDBJ databases">
        <title>Streptomyces sp. V4-01.</title>
        <authorList>
            <person name="Somphong A."/>
            <person name="Phongsopitanun W."/>
        </authorList>
    </citation>
    <scope>NUCLEOTIDE SEQUENCE [LARGE SCALE GENOMIC DNA]</scope>
    <source>
        <strain evidence="2 3">V4-01</strain>
    </source>
</reference>
<evidence type="ECO:0000313" key="2">
    <source>
        <dbReference type="EMBL" id="MEE4546492.1"/>
    </source>
</evidence>
<feature type="compositionally biased region" description="Basic and acidic residues" evidence="1">
    <location>
        <begin position="82"/>
        <end position="93"/>
    </location>
</feature>
<accession>A0ABU7PMM9</accession>
<comment type="caution">
    <text evidence="2">The sequence shown here is derived from an EMBL/GenBank/DDBJ whole genome shotgun (WGS) entry which is preliminary data.</text>
</comment>
<sequence>MATRRAGTASTTATAARCPSCGAGLIRQPGEVIPVTVDATPIPTGTDPQIRGPNRLTWCAPPARSGGPPRLLWVYPGGHPPDCPHPHHADHQCTTRPAPAAAPQPADTLF</sequence>
<protein>
    <submittedName>
        <fullName evidence="2">Uncharacterized protein</fullName>
    </submittedName>
</protein>
<evidence type="ECO:0000256" key="1">
    <source>
        <dbReference type="SAM" id="MobiDB-lite"/>
    </source>
</evidence>
<feature type="compositionally biased region" description="Low complexity" evidence="1">
    <location>
        <begin position="97"/>
        <end position="110"/>
    </location>
</feature>
<dbReference type="EMBL" id="JAZEWV010000046">
    <property type="protein sequence ID" value="MEE4546492.1"/>
    <property type="molecule type" value="Genomic_DNA"/>
</dbReference>
<dbReference type="RefSeq" id="WP_330800192.1">
    <property type="nucleotide sequence ID" value="NZ_JAZEWV010000046.1"/>
</dbReference>
<feature type="region of interest" description="Disordered" evidence="1">
    <location>
        <begin position="78"/>
        <end position="110"/>
    </location>
</feature>
<keyword evidence="3" id="KW-1185">Reference proteome</keyword>
<name>A0ABU7PMM9_9ACTN</name>